<accession>G9XP32</accession>
<evidence type="ECO:0000313" key="2">
    <source>
        <dbReference type="EMBL" id="EHL06678.1"/>
    </source>
</evidence>
<dbReference type="HOGENOM" id="CLU_3215318_0_0_9"/>
<reference evidence="2 3" key="1">
    <citation type="submission" date="2011-08" db="EMBL/GenBank/DDBJ databases">
        <authorList>
            <person name="Weinstock G."/>
            <person name="Sodergren E."/>
            <person name="Clifton S."/>
            <person name="Fulton L."/>
            <person name="Fulton B."/>
            <person name="Courtney L."/>
            <person name="Fronick C."/>
            <person name="Harrison M."/>
            <person name="Strong C."/>
            <person name="Farmer C."/>
            <person name="Delahaunty K."/>
            <person name="Markovic C."/>
            <person name="Hall O."/>
            <person name="Minx P."/>
            <person name="Tomlinson C."/>
            <person name="Mitreva M."/>
            <person name="Hou S."/>
            <person name="Chen J."/>
            <person name="Wollam A."/>
            <person name="Pepin K.H."/>
            <person name="Johnson M."/>
            <person name="Bhonagiri V."/>
            <person name="Zhang X."/>
            <person name="Suruliraj S."/>
            <person name="Warren W."/>
            <person name="Chinwalla A."/>
            <person name="Mardis E.R."/>
            <person name="Wilson R.K."/>
        </authorList>
    </citation>
    <scope>NUCLEOTIDE SEQUENCE [LARGE SCALE GENOMIC DNA]</scope>
    <source>
        <strain evidence="2 3">DP7</strain>
    </source>
</reference>
<name>G9XP32_DESHA</name>
<gene>
    <name evidence="2" type="ORF">HMPREF0322_02727</name>
</gene>
<dbReference type="EMBL" id="AFZX01000069">
    <property type="protein sequence ID" value="EHL06678.1"/>
    <property type="molecule type" value="Genomic_DNA"/>
</dbReference>
<proteinExistence type="predicted"/>
<comment type="caution">
    <text evidence="2">The sequence shown here is derived from an EMBL/GenBank/DDBJ whole genome shotgun (WGS) entry which is preliminary data.</text>
</comment>
<feature type="transmembrane region" description="Helical" evidence="1">
    <location>
        <begin position="21"/>
        <end position="39"/>
    </location>
</feature>
<organism evidence="2 3">
    <name type="scientific">Desulfitobacterium hafniense DP7</name>
    <dbReference type="NCBI Taxonomy" id="537010"/>
    <lineage>
        <taxon>Bacteria</taxon>
        <taxon>Bacillati</taxon>
        <taxon>Bacillota</taxon>
        <taxon>Clostridia</taxon>
        <taxon>Eubacteriales</taxon>
        <taxon>Desulfitobacteriaceae</taxon>
        <taxon>Desulfitobacterium</taxon>
    </lineage>
</organism>
<sequence>MGIHYLPPFFNIKKQKSWYRLAGVSAFLLGISLISSVLIKSNSH</sequence>
<evidence type="ECO:0000313" key="3">
    <source>
        <dbReference type="Proteomes" id="UP000004416"/>
    </source>
</evidence>
<keyword evidence="1" id="KW-1133">Transmembrane helix</keyword>
<protein>
    <submittedName>
        <fullName evidence="2">Uncharacterized protein</fullName>
    </submittedName>
</protein>
<dbReference type="Proteomes" id="UP000004416">
    <property type="component" value="Unassembled WGS sequence"/>
</dbReference>
<keyword evidence="1" id="KW-0472">Membrane</keyword>
<dbReference type="AlphaFoldDB" id="G9XP32"/>
<keyword evidence="1" id="KW-0812">Transmembrane</keyword>
<evidence type="ECO:0000256" key="1">
    <source>
        <dbReference type="SAM" id="Phobius"/>
    </source>
</evidence>